<keyword evidence="3" id="KW-0560">Oxidoreductase</keyword>
<comment type="caution">
    <text evidence="7">The sequence shown here is derived from an EMBL/GenBank/DDBJ whole genome shotgun (WGS) entry which is preliminary data.</text>
</comment>
<keyword evidence="8" id="KW-1185">Reference proteome</keyword>
<evidence type="ECO:0000313" key="7">
    <source>
        <dbReference type="EMBL" id="KAH6877128.1"/>
    </source>
</evidence>
<feature type="domain" description="FAD-binding" evidence="6">
    <location>
        <begin position="328"/>
        <end position="387"/>
    </location>
</feature>
<keyword evidence="5" id="KW-1133">Transmembrane helix</keyword>
<name>A0A9P8VUK6_9HYPO</name>
<evidence type="ECO:0000259" key="6">
    <source>
        <dbReference type="Pfam" id="PF01494"/>
    </source>
</evidence>
<dbReference type="InterPro" id="IPR036188">
    <property type="entry name" value="FAD/NAD-bd_sf"/>
</dbReference>
<gene>
    <name evidence="7" type="ORF">B0T10DRAFT_610105</name>
</gene>
<dbReference type="Proteomes" id="UP000777438">
    <property type="component" value="Unassembled WGS sequence"/>
</dbReference>
<dbReference type="Pfam" id="PF01494">
    <property type="entry name" value="FAD_binding_3"/>
    <property type="match status" value="1"/>
</dbReference>
<dbReference type="PRINTS" id="PR00420">
    <property type="entry name" value="RNGMNOXGNASE"/>
</dbReference>
<dbReference type="EMBL" id="JAGPYM010000031">
    <property type="protein sequence ID" value="KAH6877128.1"/>
    <property type="molecule type" value="Genomic_DNA"/>
</dbReference>
<dbReference type="AlphaFoldDB" id="A0A9P8VUK6"/>
<accession>A0A9P8VUK6</accession>
<dbReference type="OrthoDB" id="655030at2759"/>
<reference evidence="7 8" key="1">
    <citation type="journal article" date="2021" name="Nat. Commun.">
        <title>Genetic determinants of endophytism in the Arabidopsis root mycobiome.</title>
        <authorList>
            <person name="Mesny F."/>
            <person name="Miyauchi S."/>
            <person name="Thiergart T."/>
            <person name="Pickel B."/>
            <person name="Atanasova L."/>
            <person name="Karlsson M."/>
            <person name="Huettel B."/>
            <person name="Barry K.W."/>
            <person name="Haridas S."/>
            <person name="Chen C."/>
            <person name="Bauer D."/>
            <person name="Andreopoulos W."/>
            <person name="Pangilinan J."/>
            <person name="LaButti K."/>
            <person name="Riley R."/>
            <person name="Lipzen A."/>
            <person name="Clum A."/>
            <person name="Drula E."/>
            <person name="Henrissat B."/>
            <person name="Kohler A."/>
            <person name="Grigoriev I.V."/>
            <person name="Martin F.M."/>
            <person name="Hacquard S."/>
        </authorList>
    </citation>
    <scope>NUCLEOTIDE SEQUENCE [LARGE SCALE GENOMIC DNA]</scope>
    <source>
        <strain evidence="7 8">MPI-CAGE-CH-0241</strain>
    </source>
</reference>
<dbReference type="InterPro" id="IPR002938">
    <property type="entry name" value="FAD-bd"/>
</dbReference>
<dbReference type="Gene3D" id="3.50.50.60">
    <property type="entry name" value="FAD/NAD(P)-binding domain"/>
    <property type="match status" value="1"/>
</dbReference>
<keyword evidence="2" id="KW-0274">FAD</keyword>
<dbReference type="PANTHER" id="PTHR46972">
    <property type="entry name" value="MONOOXYGENASE ASQM-RELATED"/>
    <property type="match status" value="1"/>
</dbReference>
<evidence type="ECO:0000256" key="1">
    <source>
        <dbReference type="ARBA" id="ARBA00022630"/>
    </source>
</evidence>
<organism evidence="7 8">
    <name type="scientific">Thelonectria olida</name>
    <dbReference type="NCBI Taxonomy" id="1576542"/>
    <lineage>
        <taxon>Eukaryota</taxon>
        <taxon>Fungi</taxon>
        <taxon>Dikarya</taxon>
        <taxon>Ascomycota</taxon>
        <taxon>Pezizomycotina</taxon>
        <taxon>Sordariomycetes</taxon>
        <taxon>Hypocreomycetidae</taxon>
        <taxon>Hypocreales</taxon>
        <taxon>Nectriaceae</taxon>
        <taxon>Thelonectria</taxon>
    </lineage>
</organism>
<evidence type="ECO:0000256" key="3">
    <source>
        <dbReference type="ARBA" id="ARBA00023002"/>
    </source>
</evidence>
<keyword evidence="5" id="KW-0472">Membrane</keyword>
<evidence type="ECO:0000256" key="5">
    <source>
        <dbReference type="SAM" id="Phobius"/>
    </source>
</evidence>
<proteinExistence type="predicted"/>
<dbReference type="PANTHER" id="PTHR46972:SF1">
    <property type="entry name" value="FAD DEPENDENT OXIDOREDUCTASE DOMAIN-CONTAINING PROTEIN"/>
    <property type="match status" value="1"/>
</dbReference>
<keyword evidence="4" id="KW-0503">Monooxygenase</keyword>
<evidence type="ECO:0000313" key="8">
    <source>
        <dbReference type="Proteomes" id="UP000777438"/>
    </source>
</evidence>
<sequence length="425" mass="46363">MAETSNVQGHFLEGKTIIVAGGGIAGSAFVVALRKLWDLAWKPPTIHIYDRDSLKITAQRETYTLSLAGHATSGGLLALRNLGLLDQILDKAVSGLDGNGAFKIWDADWKEQMSFRHKPVEGLPASSIRIARKDVRKVLHDGFGPDDAVQWGTKCVSARRLDDGRVRVQVVRGPPDNEMITEEDCDLLIAADGASSKLRSSLRPDDELEFAGAILRGGVSRFEGAPPKPLDQDWGFMLSGTGVSCFFSPVDEHSLVWGVGHLEDAQEPRLDLNDAEQVQRVIDRGLELGSEFRGPFKSIVEHTDPKTVLCVNAKDKKPFSHSMIGELPVLFIGDANHAVTPFAGFGANLALADAWDCAQQLCKGASLDAAVSSYDKLAVPRAMKILKASRARLRSGHSTGLQYWVFWLMMVVGKWVGWVLGRKVT</sequence>
<evidence type="ECO:0000256" key="2">
    <source>
        <dbReference type="ARBA" id="ARBA00022827"/>
    </source>
</evidence>
<protein>
    <recommendedName>
        <fullName evidence="6">FAD-binding domain-containing protein</fullName>
    </recommendedName>
</protein>
<keyword evidence="1" id="KW-0285">Flavoprotein</keyword>
<dbReference type="GO" id="GO:0004497">
    <property type="term" value="F:monooxygenase activity"/>
    <property type="evidence" value="ECO:0007669"/>
    <property type="project" value="UniProtKB-KW"/>
</dbReference>
<feature type="transmembrane region" description="Helical" evidence="5">
    <location>
        <begin position="401"/>
        <end position="421"/>
    </location>
</feature>
<keyword evidence="5" id="KW-0812">Transmembrane</keyword>
<evidence type="ECO:0000256" key="4">
    <source>
        <dbReference type="ARBA" id="ARBA00023033"/>
    </source>
</evidence>
<dbReference type="GO" id="GO:0071949">
    <property type="term" value="F:FAD binding"/>
    <property type="evidence" value="ECO:0007669"/>
    <property type="project" value="InterPro"/>
</dbReference>
<dbReference type="SUPFAM" id="SSF51905">
    <property type="entry name" value="FAD/NAD(P)-binding domain"/>
    <property type="match status" value="1"/>
</dbReference>